<dbReference type="GO" id="GO:0016209">
    <property type="term" value="F:antioxidant activity"/>
    <property type="evidence" value="ECO:0007669"/>
    <property type="project" value="InterPro"/>
</dbReference>
<dbReference type="Pfam" id="PF14289">
    <property type="entry name" value="DUF4369"/>
    <property type="match status" value="1"/>
</dbReference>
<dbReference type="Proteomes" id="UP000270673">
    <property type="component" value="Chromosome"/>
</dbReference>
<name>A0A3S9VSZ3_9BACT</name>
<accession>A0A3S9VSZ3</accession>
<dbReference type="InterPro" id="IPR025380">
    <property type="entry name" value="DUF4369"/>
</dbReference>
<evidence type="ECO:0000313" key="8">
    <source>
        <dbReference type="Proteomes" id="UP000270673"/>
    </source>
</evidence>
<evidence type="ECO:0000256" key="3">
    <source>
        <dbReference type="ARBA" id="ARBA00023157"/>
    </source>
</evidence>
<dbReference type="KEGG" id="buy:D8S85_09110"/>
<dbReference type="InterPro" id="IPR013766">
    <property type="entry name" value="Thioredoxin_domain"/>
</dbReference>
<dbReference type="SUPFAM" id="SSF52833">
    <property type="entry name" value="Thioredoxin-like"/>
    <property type="match status" value="1"/>
</dbReference>
<keyword evidence="2" id="KW-0201">Cytochrome c-type biogenesis</keyword>
<dbReference type="Gene3D" id="3.40.30.10">
    <property type="entry name" value="Glutaredoxin"/>
    <property type="match status" value="1"/>
</dbReference>
<dbReference type="EMBL" id="CP032819">
    <property type="protein sequence ID" value="AZS29687.1"/>
    <property type="molecule type" value="Genomic_DNA"/>
</dbReference>
<gene>
    <name evidence="7" type="ORF">D8S85_09110</name>
</gene>
<dbReference type="InterPro" id="IPR036249">
    <property type="entry name" value="Thioredoxin-like_sf"/>
</dbReference>
<dbReference type="PROSITE" id="PS51352">
    <property type="entry name" value="THIOREDOXIN_2"/>
    <property type="match status" value="1"/>
</dbReference>
<evidence type="ECO:0000256" key="5">
    <source>
        <dbReference type="SAM" id="SignalP"/>
    </source>
</evidence>
<dbReference type="PANTHER" id="PTHR42852:SF6">
    <property type="entry name" value="THIOL:DISULFIDE INTERCHANGE PROTEIN DSBE"/>
    <property type="match status" value="1"/>
</dbReference>
<feature type="chain" id="PRO_5019463420" evidence="5">
    <location>
        <begin position="23"/>
        <end position="373"/>
    </location>
</feature>
<evidence type="ECO:0000259" key="6">
    <source>
        <dbReference type="PROSITE" id="PS51352"/>
    </source>
</evidence>
<comment type="subcellular location">
    <subcellularLocation>
        <location evidence="1">Cell envelope</location>
    </subcellularLocation>
</comment>
<protein>
    <submittedName>
        <fullName evidence="7">AhpC/TSA family protein</fullName>
    </submittedName>
</protein>
<reference evidence="7 8" key="1">
    <citation type="submission" date="2018-10" db="EMBL/GenBank/DDBJ databases">
        <title>Butyricimonas faecalis sp. nov., isolated from human faeces and emended description of the genus Butyricimonas.</title>
        <authorList>
            <person name="Le Roy T."/>
            <person name="Van der Smissen P."/>
            <person name="Paquot A."/>
            <person name="Delzenne N."/>
            <person name="Muccioli G."/>
            <person name="Collet J.-F."/>
            <person name="Cani P.D."/>
        </authorList>
    </citation>
    <scope>NUCLEOTIDE SEQUENCE [LARGE SCALE GENOMIC DNA]</scope>
    <source>
        <strain evidence="7 8">H184</strain>
    </source>
</reference>
<dbReference type="GO" id="GO:0017004">
    <property type="term" value="P:cytochrome complex assembly"/>
    <property type="evidence" value="ECO:0007669"/>
    <property type="project" value="UniProtKB-KW"/>
</dbReference>
<feature type="signal peptide" evidence="5">
    <location>
        <begin position="1"/>
        <end position="22"/>
    </location>
</feature>
<dbReference type="AlphaFoldDB" id="A0A3S9VSZ3"/>
<dbReference type="GO" id="GO:0016491">
    <property type="term" value="F:oxidoreductase activity"/>
    <property type="evidence" value="ECO:0007669"/>
    <property type="project" value="InterPro"/>
</dbReference>
<dbReference type="CDD" id="cd02966">
    <property type="entry name" value="TlpA_like_family"/>
    <property type="match status" value="1"/>
</dbReference>
<feature type="domain" description="Thioredoxin" evidence="6">
    <location>
        <begin position="233"/>
        <end position="373"/>
    </location>
</feature>
<evidence type="ECO:0000256" key="1">
    <source>
        <dbReference type="ARBA" id="ARBA00004196"/>
    </source>
</evidence>
<evidence type="ECO:0000256" key="2">
    <source>
        <dbReference type="ARBA" id="ARBA00022748"/>
    </source>
</evidence>
<dbReference type="Pfam" id="PF00578">
    <property type="entry name" value="AhpC-TSA"/>
    <property type="match status" value="1"/>
</dbReference>
<evidence type="ECO:0000313" key="7">
    <source>
        <dbReference type="EMBL" id="AZS29687.1"/>
    </source>
</evidence>
<dbReference type="InterPro" id="IPR000866">
    <property type="entry name" value="AhpC/TSA"/>
</dbReference>
<organism evidence="7 8">
    <name type="scientific">Butyricimonas faecalis</name>
    <dbReference type="NCBI Taxonomy" id="2093856"/>
    <lineage>
        <taxon>Bacteria</taxon>
        <taxon>Pseudomonadati</taxon>
        <taxon>Bacteroidota</taxon>
        <taxon>Bacteroidia</taxon>
        <taxon>Bacteroidales</taxon>
        <taxon>Odoribacteraceae</taxon>
        <taxon>Butyricimonas</taxon>
    </lineage>
</organism>
<dbReference type="GO" id="GO:0030313">
    <property type="term" value="C:cell envelope"/>
    <property type="evidence" value="ECO:0007669"/>
    <property type="project" value="UniProtKB-SubCell"/>
</dbReference>
<keyword evidence="3" id="KW-1015">Disulfide bond</keyword>
<keyword evidence="8" id="KW-1185">Reference proteome</keyword>
<keyword evidence="5" id="KW-0732">Signal</keyword>
<sequence>MKNLVLYSFYTIIIAWCCASCAKNVTTVEGNIGSEWSGKTIYLQLINEEKMIPEIIDSTTIHEGHFFFEQQAREPQTALLSIVDQHKAVWTSQFILEKGDIKIIGNEQGGVRISGTPNNELLQEYLNHWYVPFNKMKQISNEVSRLEKVGQLTSAVYDSLDRISSGYMREMRLLALEFVKENINTPAGRSQVMEIVGLPERLLVEIPEKADSVSLRHPLVRQIVKRVNTYNAVAVGKTYQDAIVLDVQNQEAHLSDYMGQGKYVLIDFWASWCKPCCAEMPELKRLYDQYKQQGFEIIGISLEQDKDSWKAKIEELQMDWPQLLDVKEEAARKYVVGAIPHTVLIDPSGVIIAKNLRGKELEEKIAQSIKSND</sequence>
<keyword evidence="4" id="KW-0676">Redox-active center</keyword>
<dbReference type="InterPro" id="IPR050553">
    <property type="entry name" value="Thioredoxin_ResA/DsbE_sf"/>
</dbReference>
<dbReference type="OrthoDB" id="9794348at2"/>
<dbReference type="PANTHER" id="PTHR42852">
    <property type="entry name" value="THIOL:DISULFIDE INTERCHANGE PROTEIN DSBE"/>
    <property type="match status" value="1"/>
</dbReference>
<proteinExistence type="predicted"/>
<dbReference type="RefSeq" id="WP_106480424.1">
    <property type="nucleotide sequence ID" value="NZ_CP032819.1"/>
</dbReference>
<evidence type="ECO:0000256" key="4">
    <source>
        <dbReference type="ARBA" id="ARBA00023284"/>
    </source>
</evidence>